<dbReference type="Proteomes" id="UP001139369">
    <property type="component" value="Unassembled WGS sequence"/>
</dbReference>
<dbReference type="EMBL" id="JAKQYM010000002">
    <property type="protein sequence ID" value="MCI2228504.1"/>
    <property type="molecule type" value="Genomic_DNA"/>
</dbReference>
<keyword evidence="3" id="KW-1185">Reference proteome</keyword>
<organism evidence="2 3">
    <name type="scientific">Polaribacter marinus</name>
    <dbReference type="NCBI Taxonomy" id="2916838"/>
    <lineage>
        <taxon>Bacteria</taxon>
        <taxon>Pseudomonadati</taxon>
        <taxon>Bacteroidota</taxon>
        <taxon>Flavobacteriia</taxon>
        <taxon>Flavobacteriales</taxon>
        <taxon>Flavobacteriaceae</taxon>
    </lineage>
</organism>
<feature type="transmembrane region" description="Helical" evidence="1">
    <location>
        <begin position="271"/>
        <end position="290"/>
    </location>
</feature>
<gene>
    <name evidence="2" type="ORF">MC378_04945</name>
</gene>
<proteinExistence type="predicted"/>
<evidence type="ECO:0000313" key="3">
    <source>
        <dbReference type="Proteomes" id="UP001139369"/>
    </source>
</evidence>
<accession>A0A9X1VL56</accession>
<dbReference type="AlphaFoldDB" id="A0A9X1VL56"/>
<reference evidence="2" key="1">
    <citation type="submission" date="2022-02" db="EMBL/GenBank/DDBJ databases">
        <title>Polaribacter sp. MSW13, isolated from seawater.</title>
        <authorList>
            <person name="Kristyanto S."/>
            <person name="Jung J."/>
            <person name="Jeon C.O."/>
        </authorList>
    </citation>
    <scope>NUCLEOTIDE SEQUENCE</scope>
    <source>
        <strain evidence="2">MSW13</strain>
    </source>
</reference>
<keyword evidence="1" id="KW-0812">Transmembrane</keyword>
<protein>
    <recommendedName>
        <fullName evidence="4">DUF4350 domain-containing protein</fullName>
    </recommendedName>
</protein>
<sequence length="403" mass="47335">MKNTNYIKIGILLLIVQLTSCNKTNWNESFREKDKNPFGTYILYNEAKDFLNTNDVVYLKENIYDYLYNNYSTTSKDFGNYICIKDNAYKITDSGVDNLLSFVSDGNNAFISLNTFSNYLKEQLDFTTNNLDKQVYKIADLKKRKGNFYLENEAFKNNTYAFDRNIQRNYIVKYNTNKTIVLGTTEIDGEKLPNFIKIYHGKGAIYIHTNPIVFTNYYLLKDKETYTENVFSYLNNITVLWDPMSKYSKYSNKREKDNTSVFKFFLKHKTLTWFLIVSFVGLLLFMLFNARRKQRVIPIIHPLQNTTVAFTQTISSLYLKENDHKNLVDKKIAFFLEKVRTKYLLDTSNLNASFIEKLAAKSGNKLQNIKYLINSIIALNKKVECSEENLLVLHKMIDNFFRK</sequence>
<name>A0A9X1VL56_9FLAO</name>
<evidence type="ECO:0000313" key="2">
    <source>
        <dbReference type="EMBL" id="MCI2228504.1"/>
    </source>
</evidence>
<keyword evidence="1" id="KW-1133">Transmembrane helix</keyword>
<keyword evidence="1" id="KW-0472">Membrane</keyword>
<evidence type="ECO:0008006" key="4">
    <source>
        <dbReference type="Google" id="ProtNLM"/>
    </source>
</evidence>
<dbReference type="RefSeq" id="WP_242177614.1">
    <property type="nucleotide sequence ID" value="NZ_JAKQYM010000002.1"/>
</dbReference>
<evidence type="ECO:0000256" key="1">
    <source>
        <dbReference type="SAM" id="Phobius"/>
    </source>
</evidence>
<comment type="caution">
    <text evidence="2">The sequence shown here is derived from an EMBL/GenBank/DDBJ whole genome shotgun (WGS) entry which is preliminary data.</text>
</comment>